<dbReference type="InterPro" id="IPR011055">
    <property type="entry name" value="Dup_hybrid_motif"/>
</dbReference>
<reference evidence="4" key="1">
    <citation type="submission" date="2018-05" db="EMBL/GenBank/DDBJ databases">
        <authorList>
            <person name="Lanie J.A."/>
            <person name="Ng W.-L."/>
            <person name="Kazmierczak K.M."/>
            <person name="Andrzejewski T.M."/>
            <person name="Davidsen T.M."/>
            <person name="Wayne K.J."/>
            <person name="Tettelin H."/>
            <person name="Glass J.I."/>
            <person name="Rusch D."/>
            <person name="Podicherti R."/>
            <person name="Tsui H.-C.T."/>
            <person name="Winkler M.E."/>
        </authorList>
    </citation>
    <scope>NUCLEOTIDE SEQUENCE</scope>
</reference>
<keyword evidence="2" id="KW-0472">Membrane</keyword>
<organism evidence="4">
    <name type="scientific">marine metagenome</name>
    <dbReference type="NCBI Taxonomy" id="408172"/>
    <lineage>
        <taxon>unclassified sequences</taxon>
        <taxon>metagenomes</taxon>
        <taxon>ecological metagenomes</taxon>
    </lineage>
</organism>
<dbReference type="PANTHER" id="PTHR21666:SF289">
    <property type="entry name" value="L-ALA--D-GLU ENDOPEPTIDASE"/>
    <property type="match status" value="1"/>
</dbReference>
<dbReference type="InterPro" id="IPR016047">
    <property type="entry name" value="M23ase_b-sheet_dom"/>
</dbReference>
<evidence type="ECO:0000256" key="2">
    <source>
        <dbReference type="SAM" id="Phobius"/>
    </source>
</evidence>
<feature type="transmembrane region" description="Helical" evidence="2">
    <location>
        <begin position="41"/>
        <end position="62"/>
    </location>
</feature>
<accession>A0A381XL52</accession>
<keyword evidence="2" id="KW-0812">Transmembrane</keyword>
<feature type="non-terminal residue" evidence="4">
    <location>
        <position position="251"/>
    </location>
</feature>
<dbReference type="GO" id="GO:0004222">
    <property type="term" value="F:metalloendopeptidase activity"/>
    <property type="evidence" value="ECO:0007669"/>
    <property type="project" value="TreeGrafter"/>
</dbReference>
<gene>
    <name evidence="4" type="ORF">METZ01_LOCUS118273</name>
</gene>
<keyword evidence="1" id="KW-0732">Signal</keyword>
<dbReference type="CDD" id="cd12797">
    <property type="entry name" value="M23_peptidase"/>
    <property type="match status" value="1"/>
</dbReference>
<keyword evidence="2" id="KW-1133">Transmembrane helix</keyword>
<dbReference type="InterPro" id="IPR050570">
    <property type="entry name" value="Cell_wall_metabolism_enzyme"/>
</dbReference>
<evidence type="ECO:0000313" key="4">
    <source>
        <dbReference type="EMBL" id="SVA65419.1"/>
    </source>
</evidence>
<evidence type="ECO:0000259" key="3">
    <source>
        <dbReference type="Pfam" id="PF01551"/>
    </source>
</evidence>
<proteinExistence type="predicted"/>
<protein>
    <recommendedName>
        <fullName evidence="3">M23ase beta-sheet core domain-containing protein</fullName>
    </recommendedName>
</protein>
<sequence>MKGKQKNNSFLQSLYREYKVVISNDKTFEERLAFKASKAGVFFVSVIYTAALIALTVVLIFFTQLKEYVPGYSSLELLKSTTEQSFKLDSMENVIAINNQYYNSIKKVLSGELDTIAFNRDSILNEINKDKLTSELSRSSEDSLLRKYIEEEDRFNLTKNQLLIENKNLFQPVLGEITQKFNYKENHFAIDIAVDTGTPVKAVSDGRVIFSEWTMETGHVIIIDHGDMLLSVYKHNSSLLKSQNELVTAGE</sequence>
<dbReference type="SUPFAM" id="SSF51261">
    <property type="entry name" value="Duplicated hybrid motif"/>
    <property type="match status" value="1"/>
</dbReference>
<dbReference type="Gene3D" id="2.70.70.10">
    <property type="entry name" value="Glucose Permease (Domain IIA)"/>
    <property type="match status" value="1"/>
</dbReference>
<evidence type="ECO:0000256" key="1">
    <source>
        <dbReference type="ARBA" id="ARBA00022729"/>
    </source>
</evidence>
<feature type="domain" description="M23ase beta-sheet core" evidence="3">
    <location>
        <begin position="186"/>
        <end position="251"/>
    </location>
</feature>
<dbReference type="EMBL" id="UINC01015556">
    <property type="protein sequence ID" value="SVA65419.1"/>
    <property type="molecule type" value="Genomic_DNA"/>
</dbReference>
<dbReference type="Pfam" id="PF01551">
    <property type="entry name" value="Peptidase_M23"/>
    <property type="match status" value="1"/>
</dbReference>
<name>A0A381XL52_9ZZZZ</name>
<dbReference type="AlphaFoldDB" id="A0A381XL52"/>
<dbReference type="PANTHER" id="PTHR21666">
    <property type="entry name" value="PEPTIDASE-RELATED"/>
    <property type="match status" value="1"/>
</dbReference>